<dbReference type="Proteomes" id="UP000275846">
    <property type="component" value="Unassembled WGS sequence"/>
</dbReference>
<evidence type="ECO:0000313" key="2">
    <source>
        <dbReference type="EMBL" id="VDL98680.1"/>
    </source>
</evidence>
<organism evidence="4">
    <name type="scientific">Schistocephalus solidus</name>
    <name type="common">Tapeworm</name>
    <dbReference type="NCBI Taxonomy" id="70667"/>
    <lineage>
        <taxon>Eukaryota</taxon>
        <taxon>Metazoa</taxon>
        <taxon>Spiralia</taxon>
        <taxon>Lophotrochozoa</taxon>
        <taxon>Platyhelminthes</taxon>
        <taxon>Cestoda</taxon>
        <taxon>Eucestoda</taxon>
        <taxon>Diphyllobothriidea</taxon>
        <taxon>Diphyllobothriidae</taxon>
        <taxon>Schistocephalus</taxon>
    </lineage>
</organism>
<dbReference type="EMBL" id="UYSU01037161">
    <property type="protein sequence ID" value="VDL98680.1"/>
    <property type="molecule type" value="Genomic_DNA"/>
</dbReference>
<dbReference type="OrthoDB" id="414666at2759"/>
<feature type="transmembrane region" description="Helical" evidence="1">
    <location>
        <begin position="124"/>
        <end position="150"/>
    </location>
</feature>
<dbReference type="Gene3D" id="3.60.10.10">
    <property type="entry name" value="Endonuclease/exonuclease/phosphatase"/>
    <property type="match status" value="1"/>
</dbReference>
<accession>A0A183T747</accession>
<keyword evidence="3" id="KW-1185">Reference proteome</keyword>
<gene>
    <name evidence="2" type="ORF">SSLN_LOCUS12295</name>
</gene>
<evidence type="ECO:0000313" key="3">
    <source>
        <dbReference type="Proteomes" id="UP000275846"/>
    </source>
</evidence>
<reference evidence="2 3" key="2">
    <citation type="submission" date="2018-11" db="EMBL/GenBank/DDBJ databases">
        <authorList>
            <consortium name="Pathogen Informatics"/>
        </authorList>
    </citation>
    <scope>NUCLEOTIDE SEQUENCE [LARGE SCALE GENOMIC DNA]</scope>
    <source>
        <strain evidence="2 3">NST_G2</strain>
    </source>
</reference>
<sequence length="169" mass="18699">MTALSFYQCNVDFCCLWPVQIPDSGSLKIKNQRANSHFILYHSGPRTSAGRPGVVIVLSQLANRALLAWEPVNERGTYVRLKGQFTNISIVSMYAPTSVAEQRDKKMFYSQLQVVVERLPYRDLLIVVGLGVVTPQTVTVLAVLGLVLGVKMVIDSLNPNQFTVSQTVS</sequence>
<dbReference type="SUPFAM" id="SSF56219">
    <property type="entry name" value="DNase I-like"/>
    <property type="match status" value="1"/>
</dbReference>
<dbReference type="WBParaSite" id="SSLN_0001275601-mRNA-1">
    <property type="protein sequence ID" value="SSLN_0001275601-mRNA-1"/>
    <property type="gene ID" value="SSLN_0001275601"/>
</dbReference>
<proteinExistence type="predicted"/>
<name>A0A183T747_SCHSO</name>
<keyword evidence="1" id="KW-1133">Transmembrane helix</keyword>
<reference evidence="4" key="1">
    <citation type="submission" date="2016-06" db="UniProtKB">
        <authorList>
            <consortium name="WormBaseParasite"/>
        </authorList>
    </citation>
    <scope>IDENTIFICATION</scope>
</reference>
<protein>
    <submittedName>
        <fullName evidence="4">START domain-containing protein</fullName>
    </submittedName>
</protein>
<keyword evidence="1" id="KW-0472">Membrane</keyword>
<dbReference type="InterPro" id="IPR036691">
    <property type="entry name" value="Endo/exonu/phosph_ase_sf"/>
</dbReference>
<keyword evidence="1" id="KW-0812">Transmembrane</keyword>
<evidence type="ECO:0000256" key="1">
    <source>
        <dbReference type="SAM" id="Phobius"/>
    </source>
</evidence>
<dbReference type="AlphaFoldDB" id="A0A183T747"/>
<evidence type="ECO:0000313" key="4">
    <source>
        <dbReference type="WBParaSite" id="SSLN_0001275601-mRNA-1"/>
    </source>
</evidence>